<organism evidence="5 6">
    <name type="scientific">Necator americanus</name>
    <name type="common">Human hookworm</name>
    <dbReference type="NCBI Taxonomy" id="51031"/>
    <lineage>
        <taxon>Eukaryota</taxon>
        <taxon>Metazoa</taxon>
        <taxon>Ecdysozoa</taxon>
        <taxon>Nematoda</taxon>
        <taxon>Chromadorea</taxon>
        <taxon>Rhabditida</taxon>
        <taxon>Rhabditina</taxon>
        <taxon>Rhabditomorpha</taxon>
        <taxon>Strongyloidea</taxon>
        <taxon>Ancylostomatidae</taxon>
        <taxon>Bunostominae</taxon>
        <taxon>Necator</taxon>
    </lineage>
</organism>
<dbReference type="PROSITE" id="PS50279">
    <property type="entry name" value="BPTI_KUNITZ_2"/>
    <property type="match status" value="1"/>
</dbReference>
<feature type="domain" description="BPTI/Kunitz inhibitor" evidence="4">
    <location>
        <begin position="126"/>
        <end position="176"/>
    </location>
</feature>
<dbReference type="PROSITE" id="PS00280">
    <property type="entry name" value="BPTI_KUNITZ_1"/>
    <property type="match status" value="1"/>
</dbReference>
<dbReference type="EMBL" id="JAVFWL010000002">
    <property type="protein sequence ID" value="KAK6733876.1"/>
    <property type="molecule type" value="Genomic_DNA"/>
</dbReference>
<dbReference type="Proteomes" id="UP001303046">
    <property type="component" value="Unassembled WGS sequence"/>
</dbReference>
<dbReference type="InterPro" id="IPR036880">
    <property type="entry name" value="Kunitz_BPTI_sf"/>
</dbReference>
<evidence type="ECO:0000313" key="6">
    <source>
        <dbReference type="Proteomes" id="UP001303046"/>
    </source>
</evidence>
<proteinExistence type="predicted"/>
<comment type="caution">
    <text evidence="5">The sequence shown here is derived from an EMBL/GenBank/DDBJ whole genome shotgun (WGS) entry which is preliminary data.</text>
</comment>
<keyword evidence="1" id="KW-0646">Protease inhibitor</keyword>
<dbReference type="PANTHER" id="PTHR10083:SF374">
    <property type="entry name" value="BPTI_KUNITZ INHIBITOR DOMAIN-CONTAINING PROTEIN"/>
    <property type="match status" value="1"/>
</dbReference>
<keyword evidence="6" id="KW-1185">Reference proteome</keyword>
<keyword evidence="3" id="KW-1015">Disulfide bond</keyword>
<evidence type="ECO:0000313" key="5">
    <source>
        <dbReference type="EMBL" id="KAK6733876.1"/>
    </source>
</evidence>
<dbReference type="Gene3D" id="4.10.410.10">
    <property type="entry name" value="Pancreatic trypsin inhibitor Kunitz domain"/>
    <property type="match status" value="1"/>
</dbReference>
<evidence type="ECO:0000256" key="1">
    <source>
        <dbReference type="ARBA" id="ARBA00022690"/>
    </source>
</evidence>
<gene>
    <name evidence="5" type="primary">Necator_chrII.g5358</name>
    <name evidence="5" type="ORF">RB195_017565</name>
</gene>
<protein>
    <recommendedName>
        <fullName evidence="4">BPTI/Kunitz inhibitor domain-containing protein</fullName>
    </recommendedName>
</protein>
<dbReference type="InterPro" id="IPR002223">
    <property type="entry name" value="Kunitz_BPTI"/>
</dbReference>
<keyword evidence="2" id="KW-0722">Serine protease inhibitor</keyword>
<dbReference type="PRINTS" id="PR00759">
    <property type="entry name" value="BASICPTASE"/>
</dbReference>
<evidence type="ECO:0000259" key="4">
    <source>
        <dbReference type="PROSITE" id="PS50279"/>
    </source>
</evidence>
<dbReference type="Pfam" id="PF00014">
    <property type="entry name" value="Kunitz_BPTI"/>
    <property type="match status" value="1"/>
</dbReference>
<accession>A0ABR1C7D9</accession>
<evidence type="ECO:0000256" key="3">
    <source>
        <dbReference type="ARBA" id="ARBA00023157"/>
    </source>
</evidence>
<reference evidence="5 6" key="1">
    <citation type="submission" date="2023-08" db="EMBL/GenBank/DDBJ databases">
        <title>A Necator americanus chromosomal reference genome.</title>
        <authorList>
            <person name="Ilik V."/>
            <person name="Petrzelkova K.J."/>
            <person name="Pardy F."/>
            <person name="Fuh T."/>
            <person name="Niatou-Singa F.S."/>
            <person name="Gouil Q."/>
            <person name="Baker L."/>
            <person name="Ritchie M.E."/>
            <person name="Jex A.R."/>
            <person name="Gazzola D."/>
            <person name="Li H."/>
            <person name="Toshio Fujiwara R."/>
            <person name="Zhan B."/>
            <person name="Aroian R.V."/>
            <person name="Pafco B."/>
            <person name="Schwarz E.M."/>
        </authorList>
    </citation>
    <scope>NUCLEOTIDE SEQUENCE [LARGE SCALE GENOMIC DNA]</scope>
    <source>
        <strain evidence="5 6">Aroian</strain>
        <tissue evidence="5">Whole animal</tissue>
    </source>
</reference>
<dbReference type="SUPFAM" id="SSF57362">
    <property type="entry name" value="BPTI-like"/>
    <property type="match status" value="1"/>
</dbReference>
<dbReference type="InterPro" id="IPR050098">
    <property type="entry name" value="TFPI/VKTCI-like"/>
</dbReference>
<dbReference type="SMART" id="SM00131">
    <property type="entry name" value="KU"/>
    <property type="match status" value="1"/>
</dbReference>
<evidence type="ECO:0000256" key="2">
    <source>
        <dbReference type="ARBA" id="ARBA00022900"/>
    </source>
</evidence>
<sequence>MNIRSTALYGPNYCPGTKEGESCLRVKKMKMLRLSIGFTPSNYIRQRKLDVVPIGERMNETHSESDILMRGGVPLLDRRNSPMMSFFIVRTSVFKRTKRQKIVPEMRSLIVVLLFASVAYGLSEICSLKLDPGKCRASHKRYGFDKKEGKCVVFIYGGCGGNNNNFETKEACEKECVMKNAGKKSLKKLTSGDNSRQKLEKIEKILIREEEQKKVGAAIKKAIIKEKLKDSFKKAIIQDKLKEVAPKTLLSRKTNYGDPKRKLSLTKLNLGKPQALPLDKMSTKEQKNLGAAIKKAIIRDKLKQGVPKTLPLHVSDLGVLKQKRSIALTGQRKLNLGKPQILPLDRMSKKEPQNLGTAIKKAIIKEELKDSFKKAIIQDKLKQAALKTLLSQKSNYGDPKRKLSLTKLNLRKPPILPLDGMSKKEQKNLGAAIKKAIIKNKREDPIKKAINQRKLESSIKKAIIKQYVKAAS</sequence>
<name>A0ABR1C7D9_NECAM</name>
<dbReference type="PANTHER" id="PTHR10083">
    <property type="entry name" value="KUNITZ-TYPE PROTEASE INHIBITOR-RELATED"/>
    <property type="match status" value="1"/>
</dbReference>
<dbReference type="InterPro" id="IPR020901">
    <property type="entry name" value="Prtase_inh_Kunz-CS"/>
</dbReference>